<dbReference type="HOGENOM" id="CLU_1722250_0_0_1"/>
<gene>
    <name evidence="3" type="ORF">CH063_15834</name>
</gene>
<dbReference type="VEuPathDB" id="FungiDB:CH63R_06370"/>
<dbReference type="Gene3D" id="1.10.1420.10">
    <property type="match status" value="1"/>
</dbReference>
<organism evidence="3 4">
    <name type="scientific">Colletotrichum higginsianum (strain IMI 349063)</name>
    <name type="common">Crucifer anthracnose fungus</name>
    <dbReference type="NCBI Taxonomy" id="759273"/>
    <lineage>
        <taxon>Eukaryota</taxon>
        <taxon>Fungi</taxon>
        <taxon>Dikarya</taxon>
        <taxon>Ascomycota</taxon>
        <taxon>Pezizomycotina</taxon>
        <taxon>Sordariomycetes</taxon>
        <taxon>Hypocreomycetidae</taxon>
        <taxon>Glomerellales</taxon>
        <taxon>Glomerellaceae</taxon>
        <taxon>Colletotrichum</taxon>
        <taxon>Colletotrichum destructivum species complex</taxon>
    </lineage>
</organism>
<dbReference type="SUPFAM" id="SSF52540">
    <property type="entry name" value="P-loop containing nucleoside triphosphate hydrolases"/>
    <property type="match status" value="1"/>
</dbReference>
<dbReference type="GO" id="GO:0005524">
    <property type="term" value="F:ATP binding"/>
    <property type="evidence" value="ECO:0007669"/>
    <property type="project" value="InterPro"/>
</dbReference>
<proteinExistence type="inferred from homology"/>
<evidence type="ECO:0000313" key="3">
    <source>
        <dbReference type="EMBL" id="CCF47445.1"/>
    </source>
</evidence>
<dbReference type="eggNOG" id="KOG0217">
    <property type="taxonomic scope" value="Eukaryota"/>
</dbReference>
<dbReference type="InterPro" id="IPR036187">
    <property type="entry name" value="DNA_mismatch_repair_MutS_sf"/>
</dbReference>
<sequence length="152" mass="16976">MSATSSVKRYYFEELTDLVRELQEAEETHSQIVKEVAARFFRRFDADYETWSQSIRIISQLDCLISLAKASSSLGEPSCRPHFVDQERSVVEFEELRHPCMLNAVADFIPNNVQLGGGSAKINLLTGANAAGKSTVLRMVSITMHVPPSDHC</sequence>
<dbReference type="GO" id="GO:0140664">
    <property type="term" value="F:ATP-dependent DNA damage sensor activity"/>
    <property type="evidence" value="ECO:0007669"/>
    <property type="project" value="InterPro"/>
</dbReference>
<dbReference type="InterPro" id="IPR027417">
    <property type="entry name" value="P-loop_NTPase"/>
</dbReference>
<feature type="coiled-coil region" evidence="2">
    <location>
        <begin position="8"/>
        <end position="35"/>
    </location>
</feature>
<dbReference type="GO" id="GO:0030983">
    <property type="term" value="F:mismatched DNA binding"/>
    <property type="evidence" value="ECO:0007669"/>
    <property type="project" value="InterPro"/>
</dbReference>
<name>H1W4N2_COLHI</name>
<evidence type="ECO:0000256" key="2">
    <source>
        <dbReference type="SAM" id="Coils"/>
    </source>
</evidence>
<dbReference type="PANTHER" id="PTHR11361:SF148">
    <property type="entry name" value="DNA MISMATCH REPAIR PROTEIN MSH6"/>
    <property type="match status" value="1"/>
</dbReference>
<protein>
    <submittedName>
        <fullName evidence="3">DNA mismatch repair protein msh6</fullName>
    </submittedName>
</protein>
<evidence type="ECO:0000256" key="1">
    <source>
        <dbReference type="ARBA" id="ARBA00006271"/>
    </source>
</evidence>
<dbReference type="EMBL" id="CACQ02009731">
    <property type="protein sequence ID" value="CCF47445.1"/>
    <property type="molecule type" value="Genomic_DNA"/>
</dbReference>
<dbReference type="GO" id="GO:0032301">
    <property type="term" value="C:MutSalpha complex"/>
    <property type="evidence" value="ECO:0007669"/>
    <property type="project" value="TreeGrafter"/>
</dbReference>
<dbReference type="Proteomes" id="UP000007174">
    <property type="component" value="Unassembled WGS sequence"/>
</dbReference>
<evidence type="ECO:0000313" key="4">
    <source>
        <dbReference type="Proteomes" id="UP000007174"/>
    </source>
</evidence>
<keyword evidence="2" id="KW-0175">Coiled coil</keyword>
<dbReference type="GO" id="GO:0006298">
    <property type="term" value="P:mismatch repair"/>
    <property type="evidence" value="ECO:0007669"/>
    <property type="project" value="InterPro"/>
</dbReference>
<dbReference type="STRING" id="759273.H1W4N2"/>
<reference evidence="4" key="1">
    <citation type="journal article" date="2012" name="Nat. Genet.">
        <title>Lifestyle transitions in plant pathogenic Colletotrichum fungi deciphered by genome and transcriptome analyses.</title>
        <authorList>
            <person name="O'Connell R.J."/>
            <person name="Thon M.R."/>
            <person name="Hacquard S."/>
            <person name="Amyotte S.G."/>
            <person name="Kleemann J."/>
            <person name="Torres M.F."/>
            <person name="Damm U."/>
            <person name="Buiate E.A."/>
            <person name="Epstein L."/>
            <person name="Alkan N."/>
            <person name="Altmueller J."/>
            <person name="Alvarado-Balderrama L."/>
            <person name="Bauser C.A."/>
            <person name="Becker C."/>
            <person name="Birren B.W."/>
            <person name="Chen Z."/>
            <person name="Choi J."/>
            <person name="Crouch J.A."/>
            <person name="Duvick J.P."/>
            <person name="Farman M.A."/>
            <person name="Gan P."/>
            <person name="Heiman D."/>
            <person name="Henrissat B."/>
            <person name="Howard R.J."/>
            <person name="Kabbage M."/>
            <person name="Koch C."/>
            <person name="Kracher B."/>
            <person name="Kubo Y."/>
            <person name="Law A.D."/>
            <person name="Lebrun M.-H."/>
            <person name="Lee Y.-H."/>
            <person name="Miyara I."/>
            <person name="Moore N."/>
            <person name="Neumann U."/>
            <person name="Nordstroem K."/>
            <person name="Panaccione D.G."/>
            <person name="Panstruga R."/>
            <person name="Place M."/>
            <person name="Proctor R.H."/>
            <person name="Prusky D."/>
            <person name="Rech G."/>
            <person name="Reinhardt R."/>
            <person name="Rollins J.A."/>
            <person name="Rounsley S."/>
            <person name="Schardl C.L."/>
            <person name="Schwartz D.C."/>
            <person name="Shenoy N."/>
            <person name="Shirasu K."/>
            <person name="Sikhakolli U.R."/>
            <person name="Stueber K."/>
            <person name="Sukno S.A."/>
            <person name="Sweigard J.A."/>
            <person name="Takano Y."/>
            <person name="Takahara H."/>
            <person name="Trail F."/>
            <person name="van der Does H.C."/>
            <person name="Voll L.M."/>
            <person name="Will I."/>
            <person name="Young S."/>
            <person name="Zeng Q."/>
            <person name="Zhang J."/>
            <person name="Zhou S."/>
            <person name="Dickman M.B."/>
            <person name="Schulze-Lefert P."/>
            <person name="Ver Loren van Themaat E."/>
            <person name="Ma L.-J."/>
            <person name="Vaillancourt L.J."/>
        </authorList>
    </citation>
    <scope>NUCLEOTIDE SEQUENCE [LARGE SCALE GENOMIC DNA]</scope>
    <source>
        <strain evidence="4">IMI 349063</strain>
    </source>
</reference>
<comment type="similarity">
    <text evidence="1">Belongs to the DNA mismatch repair MutS family.</text>
</comment>
<dbReference type="Gene3D" id="3.40.50.300">
    <property type="entry name" value="P-loop containing nucleotide triphosphate hydrolases"/>
    <property type="match status" value="1"/>
</dbReference>
<dbReference type="SUPFAM" id="SSF48334">
    <property type="entry name" value="DNA repair protein MutS, domain III"/>
    <property type="match status" value="1"/>
</dbReference>
<dbReference type="InterPro" id="IPR045076">
    <property type="entry name" value="MutS"/>
</dbReference>
<dbReference type="AlphaFoldDB" id="H1W4N2"/>
<dbReference type="PANTHER" id="PTHR11361">
    <property type="entry name" value="DNA MISMATCH REPAIR PROTEIN MUTS FAMILY MEMBER"/>
    <property type="match status" value="1"/>
</dbReference>
<accession>H1W4N2</accession>